<dbReference type="PANTHER" id="PTHR46049:SF3">
    <property type="entry name" value="MYOSIN VIIA"/>
    <property type="match status" value="1"/>
</dbReference>
<reference evidence="5" key="2">
    <citation type="journal article" date="2007" name="PLoS Biol.">
        <title>Survey sequencing and comparative analysis of the elephant shark (Callorhinchus milii) genome.</title>
        <authorList>
            <person name="Venkatesh B."/>
            <person name="Kirkness E.F."/>
            <person name="Loh Y.H."/>
            <person name="Halpern A.L."/>
            <person name="Lee A.P."/>
            <person name="Johnson J."/>
            <person name="Dandona N."/>
            <person name="Viswanathan L.D."/>
            <person name="Tay A."/>
            <person name="Venter J.C."/>
            <person name="Strausberg R.L."/>
            <person name="Brenner S."/>
        </authorList>
    </citation>
    <scope>NUCLEOTIDE SEQUENCE [LARGE SCALE GENOMIC DNA]</scope>
</reference>
<keyword evidence="1" id="KW-0009">Actin-binding</keyword>
<dbReference type="InterPro" id="IPR001609">
    <property type="entry name" value="Myosin_head_motor_dom-like"/>
</dbReference>
<dbReference type="Gene3D" id="1.20.58.530">
    <property type="match status" value="1"/>
</dbReference>
<keyword evidence="1" id="KW-0505">Motor protein</keyword>
<keyword evidence="5" id="KW-1185">Reference proteome</keyword>
<dbReference type="GO" id="GO:0016459">
    <property type="term" value="C:myosin complex"/>
    <property type="evidence" value="ECO:0007669"/>
    <property type="project" value="UniProtKB-KW"/>
</dbReference>
<dbReference type="InterPro" id="IPR051724">
    <property type="entry name" value="Actin_motor_Myosin"/>
</dbReference>
<dbReference type="SUPFAM" id="SSF52540">
    <property type="entry name" value="P-loop containing nucleoside triphosphate hydrolases"/>
    <property type="match status" value="1"/>
</dbReference>
<reference evidence="5" key="3">
    <citation type="journal article" date="2014" name="Nature">
        <title>Elephant shark genome provides unique insights into gnathostome evolution.</title>
        <authorList>
            <consortium name="International Elephant Shark Genome Sequencing Consortium"/>
            <person name="Venkatesh B."/>
            <person name="Lee A.P."/>
            <person name="Ravi V."/>
            <person name="Maurya A.K."/>
            <person name="Lian M.M."/>
            <person name="Swann J.B."/>
            <person name="Ohta Y."/>
            <person name="Flajnik M.F."/>
            <person name="Sutoh Y."/>
            <person name="Kasahara M."/>
            <person name="Hoon S."/>
            <person name="Gangu V."/>
            <person name="Roy S.W."/>
            <person name="Irimia M."/>
            <person name="Korzh V."/>
            <person name="Kondrychyn I."/>
            <person name="Lim Z.W."/>
            <person name="Tay B.H."/>
            <person name="Tohari S."/>
            <person name="Kong K.W."/>
            <person name="Ho S."/>
            <person name="Lorente-Galdos B."/>
            <person name="Quilez J."/>
            <person name="Marques-Bonet T."/>
            <person name="Raney B.J."/>
            <person name="Ingham P.W."/>
            <person name="Tay A."/>
            <person name="Hillier L.W."/>
            <person name="Minx P."/>
            <person name="Boehm T."/>
            <person name="Wilson R.K."/>
            <person name="Brenner S."/>
            <person name="Warren W.C."/>
        </authorList>
    </citation>
    <scope>NUCLEOTIDE SEQUENCE [LARGE SCALE GENOMIC DNA]</scope>
</reference>
<evidence type="ECO:0000313" key="4">
    <source>
        <dbReference type="Ensembl" id="ENSCMIP00000003296.1"/>
    </source>
</evidence>
<dbReference type="Ensembl" id="ENSCMIT00000003419.1">
    <property type="protein sequence ID" value="ENSCMIP00000003296.1"/>
    <property type="gene ID" value="ENSCMIG00000001961.1"/>
</dbReference>
<organism evidence="4 5">
    <name type="scientific">Callorhinchus milii</name>
    <name type="common">Ghost shark</name>
    <dbReference type="NCBI Taxonomy" id="7868"/>
    <lineage>
        <taxon>Eukaryota</taxon>
        <taxon>Metazoa</taxon>
        <taxon>Chordata</taxon>
        <taxon>Craniata</taxon>
        <taxon>Vertebrata</taxon>
        <taxon>Chondrichthyes</taxon>
        <taxon>Holocephali</taxon>
        <taxon>Chimaeriformes</taxon>
        <taxon>Callorhinchidae</taxon>
        <taxon>Callorhinchus</taxon>
    </lineage>
</organism>
<reference evidence="4" key="4">
    <citation type="submission" date="2025-08" db="UniProtKB">
        <authorList>
            <consortium name="Ensembl"/>
        </authorList>
    </citation>
    <scope>IDENTIFICATION</scope>
</reference>
<feature type="compositionally biased region" description="Pro residues" evidence="2">
    <location>
        <begin position="125"/>
        <end position="139"/>
    </location>
</feature>
<keyword evidence="1" id="KW-0518">Myosin</keyword>
<dbReference type="Proteomes" id="UP000314986">
    <property type="component" value="Unassembled WGS sequence"/>
</dbReference>
<dbReference type="GO" id="GO:0003774">
    <property type="term" value="F:cytoskeletal motor activity"/>
    <property type="evidence" value="ECO:0007669"/>
    <property type="project" value="InterPro"/>
</dbReference>
<dbReference type="GO" id="GO:0003779">
    <property type="term" value="F:actin binding"/>
    <property type="evidence" value="ECO:0007669"/>
    <property type="project" value="UniProtKB-KW"/>
</dbReference>
<dbReference type="InParanoid" id="A0A4W3GIY0"/>
<dbReference type="GO" id="GO:0005524">
    <property type="term" value="F:ATP binding"/>
    <property type="evidence" value="ECO:0007669"/>
    <property type="project" value="InterPro"/>
</dbReference>
<comment type="similarity">
    <text evidence="1">Belongs to the TRAFAC class myosin-kinesin ATPase superfamily. Myosin family.</text>
</comment>
<reference evidence="4" key="5">
    <citation type="submission" date="2025-09" db="UniProtKB">
        <authorList>
            <consortium name="Ensembl"/>
        </authorList>
    </citation>
    <scope>IDENTIFICATION</scope>
</reference>
<sequence>KLGLLALINEESRFPKGTDSTLLEKLHSQHAGNPYYTKPRVTDHQFGVKHYAGEVFYRVRGFLEKNRDTFRDDILNLLRDSRLDFIYDLFEHVSSRNGDETLKMGTQRRKPTVSSQFRVRHLPVDSPPDSPSTPPPHTP</sequence>
<evidence type="ECO:0000256" key="2">
    <source>
        <dbReference type="SAM" id="MobiDB-lite"/>
    </source>
</evidence>
<dbReference type="PANTHER" id="PTHR46049">
    <property type="entry name" value="AGAP003327-PA"/>
    <property type="match status" value="1"/>
</dbReference>
<dbReference type="AlphaFoldDB" id="A0A4W3GIY0"/>
<evidence type="ECO:0000256" key="1">
    <source>
        <dbReference type="PROSITE-ProRule" id="PRU00782"/>
    </source>
</evidence>
<reference evidence="5" key="1">
    <citation type="journal article" date="2006" name="Science">
        <title>Ancient noncoding elements conserved in the human genome.</title>
        <authorList>
            <person name="Venkatesh B."/>
            <person name="Kirkness E.F."/>
            <person name="Loh Y.H."/>
            <person name="Halpern A.L."/>
            <person name="Lee A.P."/>
            <person name="Johnson J."/>
            <person name="Dandona N."/>
            <person name="Viswanathan L.D."/>
            <person name="Tay A."/>
            <person name="Venter J.C."/>
            <person name="Strausberg R.L."/>
            <person name="Brenner S."/>
        </authorList>
    </citation>
    <scope>NUCLEOTIDE SEQUENCE [LARGE SCALE GENOMIC DNA]</scope>
</reference>
<feature type="region of interest" description="Disordered" evidence="2">
    <location>
        <begin position="97"/>
        <end position="139"/>
    </location>
</feature>
<evidence type="ECO:0000259" key="3">
    <source>
        <dbReference type="PROSITE" id="PS51456"/>
    </source>
</evidence>
<dbReference type="OMA" id="ALCHYAG"/>
<dbReference type="InterPro" id="IPR027417">
    <property type="entry name" value="P-loop_NTPase"/>
</dbReference>
<proteinExistence type="inferred from homology"/>
<dbReference type="STRING" id="7868.ENSCMIP00000003296"/>
<accession>A0A4W3GIY0</accession>
<dbReference type="PROSITE" id="PS51456">
    <property type="entry name" value="MYOSIN_MOTOR"/>
    <property type="match status" value="1"/>
</dbReference>
<protein>
    <recommendedName>
        <fullName evidence="3">Myosin motor domain-containing protein</fullName>
    </recommendedName>
</protein>
<feature type="domain" description="Myosin motor" evidence="3">
    <location>
        <begin position="1"/>
        <end position="139"/>
    </location>
</feature>
<name>A0A4W3GIY0_CALMI</name>
<evidence type="ECO:0000313" key="5">
    <source>
        <dbReference type="Proteomes" id="UP000314986"/>
    </source>
</evidence>
<dbReference type="GeneTree" id="ENSGT00940000164909"/>
<comment type="caution">
    <text evidence="1">Lacks conserved residue(s) required for the propagation of feature annotation.</text>
</comment>
<dbReference type="Pfam" id="PF00063">
    <property type="entry name" value="Myosin_head"/>
    <property type="match status" value="1"/>
</dbReference>